<dbReference type="Proteomes" id="UP001500571">
    <property type="component" value="Unassembled WGS sequence"/>
</dbReference>
<accession>A0ABN2QMQ1</accession>
<sequence>MRDEGQLGLLEMTDDPSRDRPLFFLTNRMNLNTILGSRLIAPREAYQKYYADLLDLTPRWVPLLTTPPAKAQLDIVTAERGSGSAVVVELSGDVGNREGSLPADGVVYLHAAKIADARAIHFPDERSLREHRARVYGNVHPHDDLLRVTPELFSGDGVELAIASPRETPSPDWRRIDRIRGAASAAVGYATTSGRLALAASLLGGTVDDPGIELPPWLNWAALDDLVHGESEGGTASPDAVTFSAVYDVLAESDIADSWSPGTVLSAVVERVEAASLTDDDLGLVMRNLQRVRQLVDAEVEFEPFRSTTSALLSAKALILVLLRPNLADLLAWPDSETGADGATQLVAAIFAGRLRGSGREDVALRSLSFDDATASWAVQVAAHPGVAAPRIDFVWDGPQVSIAGGAAPEVEPTYGTESGEGAVVVAAAYSELGSRSKAAARLRVARKLGWPVTTVVKVPAGSEVTSDGDVVRVVGVDAVKLVDSISESQFLALAARIRPDQVDDALSAMRQRRR</sequence>
<protein>
    <submittedName>
        <fullName evidence="1">Uncharacterized protein</fullName>
    </submittedName>
</protein>
<evidence type="ECO:0000313" key="2">
    <source>
        <dbReference type="Proteomes" id="UP001500571"/>
    </source>
</evidence>
<evidence type="ECO:0000313" key="1">
    <source>
        <dbReference type="EMBL" id="GAA1955168.1"/>
    </source>
</evidence>
<reference evidence="1 2" key="1">
    <citation type="journal article" date="2019" name="Int. J. Syst. Evol. Microbiol.">
        <title>The Global Catalogue of Microorganisms (GCM) 10K type strain sequencing project: providing services to taxonomists for standard genome sequencing and annotation.</title>
        <authorList>
            <consortium name="The Broad Institute Genomics Platform"/>
            <consortium name="The Broad Institute Genome Sequencing Center for Infectious Disease"/>
            <person name="Wu L."/>
            <person name="Ma J."/>
        </authorList>
    </citation>
    <scope>NUCLEOTIDE SEQUENCE [LARGE SCALE GENOMIC DNA]</scope>
    <source>
        <strain evidence="1 2">JCM 15309</strain>
    </source>
</reference>
<gene>
    <name evidence="1" type="ORF">GCM10009798_13000</name>
</gene>
<keyword evidence="2" id="KW-1185">Reference proteome</keyword>
<comment type="caution">
    <text evidence="1">The sequence shown here is derived from an EMBL/GenBank/DDBJ whole genome shotgun (WGS) entry which is preliminary data.</text>
</comment>
<dbReference type="EMBL" id="BAAAPB010000001">
    <property type="protein sequence ID" value="GAA1955168.1"/>
    <property type="molecule type" value="Genomic_DNA"/>
</dbReference>
<name>A0ABN2QMQ1_9ACTN</name>
<organism evidence="1 2">
    <name type="scientific">Nocardioides panacihumi</name>
    <dbReference type="NCBI Taxonomy" id="400774"/>
    <lineage>
        <taxon>Bacteria</taxon>
        <taxon>Bacillati</taxon>
        <taxon>Actinomycetota</taxon>
        <taxon>Actinomycetes</taxon>
        <taxon>Propionibacteriales</taxon>
        <taxon>Nocardioidaceae</taxon>
        <taxon>Nocardioides</taxon>
    </lineage>
</organism>
<proteinExistence type="predicted"/>